<dbReference type="PANTHER" id="PTHR42827:SF1">
    <property type="entry name" value="IRON-SULFUR CLUSTER-BINDING PROTEIN"/>
    <property type="match status" value="1"/>
</dbReference>
<reference evidence="7" key="1">
    <citation type="submission" date="2019-03" db="EMBL/GenBank/DDBJ databases">
        <title>Aquabacterium pictum sp.nov., the first bacteriochlorophyll a-containing freshwater bacterium in the genus Aquabacterium of the class Betaproteobacteria.</title>
        <authorList>
            <person name="Hirose S."/>
            <person name="Tank M."/>
            <person name="Hara E."/>
            <person name="Tamaki H."/>
            <person name="Takaichi S."/>
            <person name="Haruta S."/>
            <person name="Hanada S."/>
        </authorList>
    </citation>
    <scope>NUCLEOTIDE SEQUENCE [LARGE SCALE GENOMIC DNA]</scope>
    <source>
        <strain evidence="7">W35</strain>
    </source>
</reference>
<dbReference type="EMBL" id="BJCL01000003">
    <property type="protein sequence ID" value="GCL62472.1"/>
    <property type="molecule type" value="Genomic_DNA"/>
</dbReference>
<evidence type="ECO:0000256" key="1">
    <source>
        <dbReference type="ARBA" id="ARBA00022723"/>
    </source>
</evidence>
<dbReference type="GO" id="GO:0046872">
    <property type="term" value="F:metal ion binding"/>
    <property type="evidence" value="ECO:0007669"/>
    <property type="project" value="UniProtKB-KW"/>
</dbReference>
<dbReference type="OrthoDB" id="370747at2"/>
<feature type="domain" description="4Fe-4S ferredoxin-type" evidence="5">
    <location>
        <begin position="550"/>
        <end position="579"/>
    </location>
</feature>
<accession>A0A480AQU8</accession>
<dbReference type="RefSeq" id="WP_137732225.1">
    <property type="nucleotide sequence ID" value="NZ_BJCL01000003.1"/>
</dbReference>
<evidence type="ECO:0000313" key="6">
    <source>
        <dbReference type="EMBL" id="GCL62472.1"/>
    </source>
</evidence>
<dbReference type="InterPro" id="IPR017900">
    <property type="entry name" value="4Fe4S_Fe_S_CS"/>
</dbReference>
<keyword evidence="3" id="KW-0411">Iron-sulfur</keyword>
<feature type="domain" description="4Fe-4S ferredoxin-type" evidence="5">
    <location>
        <begin position="503"/>
        <end position="533"/>
    </location>
</feature>
<comment type="caution">
    <text evidence="6">The sequence shown here is derived from an EMBL/GenBank/DDBJ whole genome shotgun (WGS) entry which is preliminary data.</text>
</comment>
<dbReference type="Gene3D" id="3.30.70.20">
    <property type="match status" value="1"/>
</dbReference>
<dbReference type="GO" id="GO:0051536">
    <property type="term" value="F:iron-sulfur cluster binding"/>
    <property type="evidence" value="ECO:0007669"/>
    <property type="project" value="UniProtKB-KW"/>
</dbReference>
<feature type="compositionally biased region" description="Basic residues" evidence="4">
    <location>
        <begin position="1"/>
        <end position="11"/>
    </location>
</feature>
<dbReference type="AlphaFoldDB" id="A0A480AQU8"/>
<feature type="compositionally biased region" description="Basic residues" evidence="4">
    <location>
        <begin position="690"/>
        <end position="701"/>
    </location>
</feature>
<evidence type="ECO:0000313" key="7">
    <source>
        <dbReference type="Proteomes" id="UP000301751"/>
    </source>
</evidence>
<dbReference type="PANTHER" id="PTHR42827">
    <property type="entry name" value="IRON-SULFUR CLUSTER-BINDING PROTEIN-RELATED"/>
    <property type="match status" value="1"/>
</dbReference>
<dbReference type="InterPro" id="IPR017896">
    <property type="entry name" value="4Fe4S_Fe-S-bd"/>
</dbReference>
<evidence type="ECO:0000259" key="5">
    <source>
        <dbReference type="PROSITE" id="PS51379"/>
    </source>
</evidence>
<proteinExistence type="predicted"/>
<dbReference type="PROSITE" id="PS00198">
    <property type="entry name" value="4FE4S_FER_1"/>
    <property type="match status" value="1"/>
</dbReference>
<feature type="region of interest" description="Disordered" evidence="4">
    <location>
        <begin position="678"/>
        <end position="701"/>
    </location>
</feature>
<keyword evidence="7" id="KW-1185">Reference proteome</keyword>
<evidence type="ECO:0000256" key="2">
    <source>
        <dbReference type="ARBA" id="ARBA00023004"/>
    </source>
</evidence>
<organism evidence="6 7">
    <name type="scientific">Pseudaquabacterium pictum</name>
    <dbReference type="NCBI Taxonomy" id="2315236"/>
    <lineage>
        <taxon>Bacteria</taxon>
        <taxon>Pseudomonadati</taxon>
        <taxon>Pseudomonadota</taxon>
        <taxon>Betaproteobacteria</taxon>
        <taxon>Burkholderiales</taxon>
        <taxon>Sphaerotilaceae</taxon>
        <taxon>Pseudaquabacterium</taxon>
    </lineage>
</organism>
<keyword evidence="1" id="KW-0479">Metal-binding</keyword>
<evidence type="ECO:0000256" key="3">
    <source>
        <dbReference type="ARBA" id="ARBA00023014"/>
    </source>
</evidence>
<dbReference type="PROSITE" id="PS51379">
    <property type="entry name" value="4FE4S_FER_2"/>
    <property type="match status" value="2"/>
</dbReference>
<sequence>MARLHSHRQRPVHLGPLPAERLPRQAGAPELPARQPGDDTTAGALAVAAVVPEYLALCAGHLAGAVAATQAPVPDDLQARADNLKATACFLDATLAGVCTLQPAEVADGPCAGHTHALVFLVEFSREAHADEPGAAWTAGSNAARTDLRCAEVAVVLAGYLRSLGWAAQGHVHGHSQVDLCALAQRAGIALAMDGVLAMPFTGNGFRVGAVTTTCAMATDLPIAPGTPLGWPDSDAYMGVGGTRPGFDAAEQARRPLHLGRHPMERIPRVDEPTTLVLRDEIQRVPKRADLFTRALAGDLGDKARQERSRFAVKHPLAWAMTPLIRGLVPLQGTRTPLPPTCIGPPLDGAEHNSLAVKALAHFLGADLVGICAAEPWMYYSHDEAEGRAIDAYHPFAIVLLIDQGFETMEGASGDDWISGAQSMRAYLRGALLAGVMAAHLRRLGHSARVHSNAHSELLHIPAVLMAGLGELSRIGEQVLNPFLGPRSKSVLITTSLPLVPDQPVDFGLQAVCNLCRKCARECPCNAIPFGPKVMFNGYEIWKPDVEKCGKYRLTNMKGSACGRCMKTCPYNREDLVESDRLLWLSIDVPATRRQLIDHDDASGGGVRNPVKRWWFDLEIVDGVVQAPAAGTNARDLSPGREAKLAAGQKLAFFPPSLQPAGGTTLATTVPLDRAAGLAAAAASETPAAARRRRRGPATRP</sequence>
<feature type="compositionally biased region" description="Low complexity" evidence="4">
    <location>
        <begin position="678"/>
        <end position="689"/>
    </location>
</feature>
<protein>
    <recommendedName>
        <fullName evidence="5">4Fe-4S ferredoxin-type domain-containing protein</fullName>
    </recommendedName>
</protein>
<name>A0A480AQU8_9BURK</name>
<gene>
    <name evidence="6" type="ORF">AQPW35_15530</name>
</gene>
<feature type="region of interest" description="Disordered" evidence="4">
    <location>
        <begin position="1"/>
        <end position="23"/>
    </location>
</feature>
<evidence type="ECO:0000256" key="4">
    <source>
        <dbReference type="SAM" id="MobiDB-lite"/>
    </source>
</evidence>
<dbReference type="SUPFAM" id="SSF54862">
    <property type="entry name" value="4Fe-4S ferredoxins"/>
    <property type="match status" value="1"/>
</dbReference>
<keyword evidence="2" id="KW-0408">Iron</keyword>
<dbReference type="Proteomes" id="UP000301751">
    <property type="component" value="Unassembled WGS sequence"/>
</dbReference>